<evidence type="ECO:0000256" key="1">
    <source>
        <dbReference type="SAM" id="MobiDB-lite"/>
    </source>
</evidence>
<accession>A0AAV1EXQ7</accession>
<proteinExistence type="predicted"/>
<gene>
    <name evidence="2" type="ORF">XNOV1_A007495</name>
</gene>
<evidence type="ECO:0000313" key="2">
    <source>
        <dbReference type="EMBL" id="CAJ1053440.1"/>
    </source>
</evidence>
<organism evidence="2 3">
    <name type="scientific">Xyrichtys novacula</name>
    <name type="common">Pearly razorfish</name>
    <name type="synonym">Hemipteronotus novacula</name>
    <dbReference type="NCBI Taxonomy" id="13765"/>
    <lineage>
        <taxon>Eukaryota</taxon>
        <taxon>Metazoa</taxon>
        <taxon>Chordata</taxon>
        <taxon>Craniata</taxon>
        <taxon>Vertebrata</taxon>
        <taxon>Euteleostomi</taxon>
        <taxon>Actinopterygii</taxon>
        <taxon>Neopterygii</taxon>
        <taxon>Teleostei</taxon>
        <taxon>Neoteleostei</taxon>
        <taxon>Acanthomorphata</taxon>
        <taxon>Eupercaria</taxon>
        <taxon>Labriformes</taxon>
        <taxon>Labridae</taxon>
        <taxon>Xyrichtys</taxon>
    </lineage>
</organism>
<dbReference type="EMBL" id="OY660866">
    <property type="protein sequence ID" value="CAJ1053440.1"/>
    <property type="molecule type" value="Genomic_DNA"/>
</dbReference>
<evidence type="ECO:0000313" key="3">
    <source>
        <dbReference type="Proteomes" id="UP001178508"/>
    </source>
</evidence>
<sequence>MSEAKGNSYTLESSWKAGYNLRKQTSAGAEEDLEDGNMLGEANVASAIAQQVTEKISALMELKFAKLKSSLDKLSNRIKDNTERIAEAENRIPEGEDLTASTENKLSHRN</sequence>
<protein>
    <submittedName>
        <fullName evidence="2">Uncharacterized protein rbfox3a</fullName>
    </submittedName>
</protein>
<feature type="compositionally biased region" description="Basic and acidic residues" evidence="1">
    <location>
        <begin position="80"/>
        <end position="94"/>
    </location>
</feature>
<keyword evidence="3" id="KW-1185">Reference proteome</keyword>
<dbReference type="Proteomes" id="UP001178508">
    <property type="component" value="Chromosome 3"/>
</dbReference>
<name>A0AAV1EXQ7_XYRNO</name>
<feature type="region of interest" description="Disordered" evidence="1">
    <location>
        <begin position="80"/>
        <end position="110"/>
    </location>
</feature>
<dbReference type="AlphaFoldDB" id="A0AAV1EXQ7"/>
<reference evidence="2" key="1">
    <citation type="submission" date="2023-08" db="EMBL/GenBank/DDBJ databases">
        <authorList>
            <person name="Alioto T."/>
            <person name="Alioto T."/>
            <person name="Gomez Garrido J."/>
        </authorList>
    </citation>
    <scope>NUCLEOTIDE SEQUENCE</scope>
</reference>